<reference evidence="1 2" key="1">
    <citation type="submission" date="2020-08" db="EMBL/GenBank/DDBJ databases">
        <title>Genomic Encyclopedia of Type Strains, Phase IV (KMG-IV): sequencing the most valuable type-strain genomes for metagenomic binning, comparative biology and taxonomic classification.</title>
        <authorList>
            <person name="Goeker M."/>
        </authorList>
    </citation>
    <scope>NUCLEOTIDE SEQUENCE [LARGE SCALE GENOMIC DNA]</scope>
    <source>
        <strain evidence="1 2">DSM 12421</strain>
    </source>
</reference>
<dbReference type="OrthoDB" id="377523at2157"/>
<dbReference type="EMBL" id="JACHFY010000034">
    <property type="protein sequence ID" value="MBB5254972.1"/>
    <property type="molecule type" value="Genomic_DNA"/>
</dbReference>
<evidence type="ECO:0000313" key="2">
    <source>
        <dbReference type="Proteomes" id="UP000582213"/>
    </source>
</evidence>
<accession>A0A7J9RXI4</accession>
<sequence length="129" mass="15248">MFEKYGIESFIVILLDRNKVDKKYLLGVFKSFNFNKSSTFAFYDNPIFDDLLERIVRKSFRVSLSKHGRSYMSVPLQIADYFSYFWWELFSGKLKDYVSFEKILNLTIKVDIVGLNRKISLTKIPVEST</sequence>
<dbReference type="GeneID" id="42800599"/>
<dbReference type="Proteomes" id="UP000582213">
    <property type="component" value="Unassembled WGS sequence"/>
</dbReference>
<dbReference type="RefSeq" id="WP_184651078.1">
    <property type="nucleotide sequence ID" value="NZ_CP045484.1"/>
</dbReference>
<proteinExistence type="predicted"/>
<name>A0A7J9RXI4_SULOH</name>
<protein>
    <submittedName>
        <fullName evidence="1">Uncharacterized protein</fullName>
    </submittedName>
</protein>
<organism evidence="1 2">
    <name type="scientific">Sulfurisphaera ohwakuensis</name>
    <dbReference type="NCBI Taxonomy" id="69656"/>
    <lineage>
        <taxon>Archaea</taxon>
        <taxon>Thermoproteota</taxon>
        <taxon>Thermoprotei</taxon>
        <taxon>Sulfolobales</taxon>
        <taxon>Sulfolobaceae</taxon>
        <taxon>Sulfurisphaera</taxon>
    </lineage>
</organism>
<comment type="caution">
    <text evidence="1">The sequence shown here is derived from an EMBL/GenBank/DDBJ whole genome shotgun (WGS) entry which is preliminary data.</text>
</comment>
<dbReference type="AlphaFoldDB" id="A0A7J9RXI4"/>
<evidence type="ECO:0000313" key="1">
    <source>
        <dbReference type="EMBL" id="MBB5254972.1"/>
    </source>
</evidence>
<gene>
    <name evidence="1" type="ORF">HNQ62_002747</name>
</gene>